<dbReference type="PANTHER" id="PTHR21137:SF35">
    <property type="entry name" value="ODORANT RECEPTOR 19A-RELATED"/>
    <property type="match status" value="1"/>
</dbReference>
<keyword evidence="12" id="KW-1185">Reference proteome</keyword>
<proteinExistence type="inferred from homology"/>
<evidence type="ECO:0000256" key="6">
    <source>
        <dbReference type="ARBA" id="ARBA00022989"/>
    </source>
</evidence>
<evidence type="ECO:0000256" key="7">
    <source>
        <dbReference type="ARBA" id="ARBA00023136"/>
    </source>
</evidence>
<keyword evidence="2" id="KW-1003">Cell membrane</keyword>
<keyword evidence="6 10" id="KW-1133">Transmembrane helix</keyword>
<accession>A0ABN7AFI9</accession>
<feature type="transmembrane region" description="Helical" evidence="10">
    <location>
        <begin position="45"/>
        <end position="64"/>
    </location>
</feature>
<keyword evidence="9 10" id="KW-0807">Transducer</keyword>
<evidence type="ECO:0000313" key="11">
    <source>
        <dbReference type="EMBL" id="BES89062.1"/>
    </source>
</evidence>
<dbReference type="Pfam" id="PF02949">
    <property type="entry name" value="7tm_6"/>
    <property type="match status" value="1"/>
</dbReference>
<dbReference type="Proteomes" id="UP001307889">
    <property type="component" value="Chromosome 1"/>
</dbReference>
<keyword evidence="8 10" id="KW-0675">Receptor</keyword>
<dbReference type="PANTHER" id="PTHR21137">
    <property type="entry name" value="ODORANT RECEPTOR"/>
    <property type="match status" value="1"/>
</dbReference>
<evidence type="ECO:0000256" key="2">
    <source>
        <dbReference type="ARBA" id="ARBA00022475"/>
    </source>
</evidence>
<gene>
    <name evidence="11" type="ORF">NTJ_01869</name>
</gene>
<protein>
    <recommendedName>
        <fullName evidence="10">Odorant receptor</fullName>
    </recommendedName>
</protein>
<evidence type="ECO:0000256" key="5">
    <source>
        <dbReference type="ARBA" id="ARBA00022725"/>
    </source>
</evidence>
<feature type="transmembrane region" description="Helical" evidence="10">
    <location>
        <begin position="259"/>
        <end position="281"/>
    </location>
</feature>
<feature type="transmembrane region" description="Helical" evidence="10">
    <location>
        <begin position="76"/>
        <end position="96"/>
    </location>
</feature>
<keyword evidence="3 10" id="KW-0716">Sensory transduction</keyword>
<evidence type="ECO:0000256" key="4">
    <source>
        <dbReference type="ARBA" id="ARBA00022692"/>
    </source>
</evidence>
<keyword evidence="4 10" id="KW-0812">Transmembrane</keyword>
<reference evidence="11 12" key="1">
    <citation type="submission" date="2023-09" db="EMBL/GenBank/DDBJ databases">
        <title>Nesidiocoris tenuis whole genome shotgun sequence.</title>
        <authorList>
            <person name="Shibata T."/>
            <person name="Shimoda M."/>
            <person name="Kobayashi T."/>
            <person name="Uehara T."/>
        </authorList>
    </citation>
    <scope>NUCLEOTIDE SEQUENCE [LARGE SCALE GENOMIC DNA]</scope>
    <source>
        <strain evidence="11 12">Japan</strain>
    </source>
</reference>
<feature type="transmembrane region" description="Helical" evidence="10">
    <location>
        <begin position="137"/>
        <end position="154"/>
    </location>
</feature>
<name>A0ABN7AFI9_9HEMI</name>
<keyword evidence="7 10" id="KW-0472">Membrane</keyword>
<evidence type="ECO:0000256" key="9">
    <source>
        <dbReference type="ARBA" id="ARBA00023224"/>
    </source>
</evidence>
<organism evidence="11 12">
    <name type="scientific">Nesidiocoris tenuis</name>
    <dbReference type="NCBI Taxonomy" id="355587"/>
    <lineage>
        <taxon>Eukaryota</taxon>
        <taxon>Metazoa</taxon>
        <taxon>Ecdysozoa</taxon>
        <taxon>Arthropoda</taxon>
        <taxon>Hexapoda</taxon>
        <taxon>Insecta</taxon>
        <taxon>Pterygota</taxon>
        <taxon>Neoptera</taxon>
        <taxon>Paraneoptera</taxon>
        <taxon>Hemiptera</taxon>
        <taxon>Heteroptera</taxon>
        <taxon>Panheteroptera</taxon>
        <taxon>Cimicomorpha</taxon>
        <taxon>Miridae</taxon>
        <taxon>Dicyphina</taxon>
        <taxon>Nesidiocoris</taxon>
    </lineage>
</organism>
<comment type="similarity">
    <text evidence="10">Belongs to the insect chemoreceptor superfamily. Heteromeric odorant receptor channel (TC 1.A.69) family.</text>
</comment>
<comment type="subcellular location">
    <subcellularLocation>
        <location evidence="1 10">Cell membrane</location>
        <topology evidence="1 10">Multi-pass membrane protein</topology>
    </subcellularLocation>
</comment>
<keyword evidence="5 10" id="KW-0552">Olfaction</keyword>
<evidence type="ECO:0000256" key="8">
    <source>
        <dbReference type="ARBA" id="ARBA00023170"/>
    </source>
</evidence>
<evidence type="ECO:0000256" key="3">
    <source>
        <dbReference type="ARBA" id="ARBA00022606"/>
    </source>
</evidence>
<comment type="caution">
    <text evidence="10">Lacks conserved residue(s) required for the propagation of feature annotation.</text>
</comment>
<dbReference type="InterPro" id="IPR004117">
    <property type="entry name" value="7tm6_olfct_rcpt"/>
</dbReference>
<dbReference type="EMBL" id="AP028909">
    <property type="protein sequence ID" value="BES89062.1"/>
    <property type="molecule type" value="Genomic_DNA"/>
</dbReference>
<evidence type="ECO:0000256" key="10">
    <source>
        <dbReference type="RuleBase" id="RU351113"/>
    </source>
</evidence>
<evidence type="ECO:0000313" key="12">
    <source>
        <dbReference type="Proteomes" id="UP001307889"/>
    </source>
</evidence>
<feature type="transmembrane region" description="Helical" evidence="10">
    <location>
        <begin position="287"/>
        <end position="307"/>
    </location>
</feature>
<sequence length="385" mass="43651">MTAIGYEDMLGFKFLRLHRFAIQWAGVRTDISSGNDPIGMKIAQFLGIFFALLATLQALAAALAGYDRMLEKDYEVVSIVIAFVSMVVSALSKYQILMMKSDSLHRLGVWLVNVKKARGDAKPAEVESLAIRVGKSLYIFVMIASLLWAFGPAINHFTPLFPLKVPHVDDELIYSIAYPYLQIPTYLFMSAVVVYCASSVVHIMGVFCAEVRGLASRWSDVVYDEKNPEHFMTVMKECVTQHEKLLDVMEDLDTIFDPMFGFQILFFIAHFCAFNFCLLKTTGFEAIAPLLPLIFMSTLEFGFLCYMGEEITDAFEQFYRAIYNTNWYESRVSDKKSMVFVLEFFKKRRNLTGATVITASLSSFVEALRQAFSLYTLMEALTANE</sequence>
<evidence type="ECO:0000256" key="1">
    <source>
        <dbReference type="ARBA" id="ARBA00004651"/>
    </source>
</evidence>